<evidence type="ECO:0000313" key="1">
    <source>
        <dbReference type="EMBL" id="KAJ2774574.1"/>
    </source>
</evidence>
<proteinExistence type="predicted"/>
<accession>A0ACC1K6G9</accession>
<gene>
    <name evidence="1" type="ORF">IWQ57_000756</name>
</gene>
<reference evidence="1" key="1">
    <citation type="submission" date="2022-07" db="EMBL/GenBank/DDBJ databases">
        <title>Phylogenomic reconstructions and comparative analyses of Kickxellomycotina fungi.</title>
        <authorList>
            <person name="Reynolds N.K."/>
            <person name="Stajich J.E."/>
            <person name="Barry K."/>
            <person name="Grigoriev I.V."/>
            <person name="Crous P."/>
            <person name="Smith M.E."/>
        </authorList>
    </citation>
    <scope>NUCLEOTIDE SEQUENCE</scope>
    <source>
        <strain evidence="1">CBS 109366</strain>
    </source>
</reference>
<evidence type="ECO:0000313" key="2">
    <source>
        <dbReference type="Proteomes" id="UP001140234"/>
    </source>
</evidence>
<comment type="caution">
    <text evidence="1">The sequence shown here is derived from an EMBL/GenBank/DDBJ whole genome shotgun (WGS) entry which is preliminary data.</text>
</comment>
<sequence length="292" mass="31970">MHTSRVLASGFGFFKHSAWGAPKASEPEEQPAQAKEPPVPAPAPLSAPAHAREPPKPASAHARGPAVQPRSRAATGDPRETGKAAKPSGGTGVPRGKDLARSRLMDKISRRVDRQREKEGGPQRAARDEEIQAATVALVGEDGTPLGNRPLREVLDGMDREQHTLLMVDPHQQPPVCRLFQRKIMYDREKRARKVKAAQHRTTKVHTIRLRDTIDAHDLDIKCDRLAAFLAKGQRVTVTIQGTRGGGPERRRLVGERIMHRADGLCSVSVSPTVEQGMWTVTLQGTRSAQVE</sequence>
<organism evidence="1 2">
    <name type="scientific">Coemansia nantahalensis</name>
    <dbReference type="NCBI Taxonomy" id="2789366"/>
    <lineage>
        <taxon>Eukaryota</taxon>
        <taxon>Fungi</taxon>
        <taxon>Fungi incertae sedis</taxon>
        <taxon>Zoopagomycota</taxon>
        <taxon>Kickxellomycotina</taxon>
        <taxon>Kickxellomycetes</taxon>
        <taxon>Kickxellales</taxon>
        <taxon>Kickxellaceae</taxon>
        <taxon>Coemansia</taxon>
    </lineage>
</organism>
<name>A0ACC1K6G9_9FUNG</name>
<keyword evidence="2" id="KW-1185">Reference proteome</keyword>
<dbReference type="Proteomes" id="UP001140234">
    <property type="component" value="Unassembled WGS sequence"/>
</dbReference>
<dbReference type="EMBL" id="JANBUJ010000086">
    <property type="protein sequence ID" value="KAJ2774574.1"/>
    <property type="molecule type" value="Genomic_DNA"/>
</dbReference>
<protein>
    <submittedName>
        <fullName evidence="1">Uncharacterized protein</fullName>
    </submittedName>
</protein>